<keyword evidence="7 8" id="KW-0408">Iron</keyword>
<evidence type="ECO:0000256" key="6">
    <source>
        <dbReference type="ARBA" id="ARBA00022982"/>
    </source>
</evidence>
<feature type="domain" description="Cytochrome c" evidence="9">
    <location>
        <begin position="134"/>
        <end position="215"/>
    </location>
</feature>
<evidence type="ECO:0000256" key="4">
    <source>
        <dbReference type="ARBA" id="ARBA00022723"/>
    </source>
</evidence>
<dbReference type="PANTHER" id="PTHR33751">
    <property type="entry name" value="CBB3-TYPE CYTOCHROME C OXIDASE SUBUNIT FIXP"/>
    <property type="match status" value="1"/>
</dbReference>
<dbReference type="PANTHER" id="PTHR33751:SF9">
    <property type="entry name" value="CYTOCHROME C4"/>
    <property type="match status" value="1"/>
</dbReference>
<keyword evidence="4 8" id="KW-0479">Metal-binding</keyword>
<feature type="domain" description="Cytochrome c" evidence="9">
    <location>
        <begin position="33"/>
        <end position="122"/>
    </location>
</feature>
<gene>
    <name evidence="10" type="ORF">LMG26411_03920</name>
</gene>
<reference evidence="10 11" key="1">
    <citation type="submission" date="2021-03" db="EMBL/GenBank/DDBJ databases">
        <authorList>
            <person name="Peeters C."/>
        </authorList>
    </citation>
    <scope>NUCLEOTIDE SEQUENCE [LARGE SCALE GENOMIC DNA]</scope>
    <source>
        <strain evidence="10 11">LMG 26411</strain>
    </source>
</reference>
<evidence type="ECO:0000313" key="10">
    <source>
        <dbReference type="EMBL" id="CAG2151304.1"/>
    </source>
</evidence>
<keyword evidence="11" id="KW-1185">Reference proteome</keyword>
<dbReference type="InterPro" id="IPR036909">
    <property type="entry name" value="Cyt_c-like_dom_sf"/>
</dbReference>
<keyword evidence="2" id="KW-0813">Transport</keyword>
<sequence length="219" mass="23278">MKKRIWLGIPGVIVAGLLAYFGADLVGLYRLDRYISASAAVYEANSGPWPHVSDVCIGCHGAKGNSLHQGYPSLAGQPAPYVAAQLHKFASGERPNPTMGPLAMTMSETEINHLADHFARQPAADNRYFAPDAALLAKGKDLVASGNCVACHGGKLMGHDQFPRLAGQGYDYLLAQFDAFADGARSDPTGMMQRIATAASAQDRKAMATYLASLAPQKK</sequence>
<comment type="caution">
    <text evidence="10">The sequence shown here is derived from an EMBL/GenBank/DDBJ whole genome shotgun (WGS) entry which is preliminary data.</text>
</comment>
<evidence type="ECO:0000256" key="8">
    <source>
        <dbReference type="PROSITE-ProRule" id="PRU00433"/>
    </source>
</evidence>
<keyword evidence="6" id="KW-0249">Electron transport</keyword>
<dbReference type="SUPFAM" id="SSF46626">
    <property type="entry name" value="Cytochrome c"/>
    <property type="match status" value="2"/>
</dbReference>
<accession>A0ABM8TK37</accession>
<comment type="subcellular location">
    <subcellularLocation>
        <location evidence="1">Periplasm</location>
    </subcellularLocation>
</comment>
<dbReference type="Pfam" id="PF13442">
    <property type="entry name" value="Cytochrome_CBB3"/>
    <property type="match status" value="1"/>
</dbReference>
<keyword evidence="3 8" id="KW-0349">Heme</keyword>
<dbReference type="RefSeq" id="WP_211954925.1">
    <property type="nucleotide sequence ID" value="NZ_CAJPVI010000024.1"/>
</dbReference>
<protein>
    <recommendedName>
        <fullName evidence="9">Cytochrome c domain-containing protein</fullName>
    </recommendedName>
</protein>
<evidence type="ECO:0000313" key="11">
    <source>
        <dbReference type="Proteomes" id="UP000672657"/>
    </source>
</evidence>
<dbReference type="EMBL" id="CAJPVI010000024">
    <property type="protein sequence ID" value="CAG2151304.1"/>
    <property type="molecule type" value="Genomic_DNA"/>
</dbReference>
<evidence type="ECO:0000256" key="1">
    <source>
        <dbReference type="ARBA" id="ARBA00004418"/>
    </source>
</evidence>
<organism evidence="10 11">
    <name type="scientific">Cupriavidus numazuensis</name>
    <dbReference type="NCBI Taxonomy" id="221992"/>
    <lineage>
        <taxon>Bacteria</taxon>
        <taxon>Pseudomonadati</taxon>
        <taxon>Pseudomonadota</taxon>
        <taxon>Betaproteobacteria</taxon>
        <taxon>Burkholderiales</taxon>
        <taxon>Burkholderiaceae</taxon>
        <taxon>Cupriavidus</taxon>
    </lineage>
</organism>
<name>A0ABM8TK37_9BURK</name>
<evidence type="ECO:0000256" key="7">
    <source>
        <dbReference type="ARBA" id="ARBA00023004"/>
    </source>
</evidence>
<dbReference type="InterPro" id="IPR024167">
    <property type="entry name" value="Cytochrome_c4-like"/>
</dbReference>
<dbReference type="Gene3D" id="1.10.760.10">
    <property type="entry name" value="Cytochrome c-like domain"/>
    <property type="match status" value="2"/>
</dbReference>
<dbReference type="InterPro" id="IPR009056">
    <property type="entry name" value="Cyt_c-like_dom"/>
</dbReference>
<dbReference type="Proteomes" id="UP000672657">
    <property type="component" value="Unassembled WGS sequence"/>
</dbReference>
<dbReference type="PROSITE" id="PS51007">
    <property type="entry name" value="CYTC"/>
    <property type="match status" value="2"/>
</dbReference>
<dbReference type="Pfam" id="PF00034">
    <property type="entry name" value="Cytochrom_C"/>
    <property type="match status" value="1"/>
</dbReference>
<keyword evidence="5" id="KW-0574">Periplasm</keyword>
<evidence type="ECO:0000256" key="3">
    <source>
        <dbReference type="ARBA" id="ARBA00022617"/>
    </source>
</evidence>
<proteinExistence type="predicted"/>
<evidence type="ECO:0000256" key="2">
    <source>
        <dbReference type="ARBA" id="ARBA00022448"/>
    </source>
</evidence>
<dbReference type="PIRSF" id="PIRSF000005">
    <property type="entry name" value="Cytochrome_c4"/>
    <property type="match status" value="1"/>
</dbReference>
<evidence type="ECO:0000259" key="9">
    <source>
        <dbReference type="PROSITE" id="PS51007"/>
    </source>
</evidence>
<dbReference type="InterPro" id="IPR050597">
    <property type="entry name" value="Cytochrome_c_Oxidase_Subunit"/>
</dbReference>
<evidence type="ECO:0000256" key="5">
    <source>
        <dbReference type="ARBA" id="ARBA00022764"/>
    </source>
</evidence>